<protein>
    <submittedName>
        <fullName evidence="3">Unannotated protein</fullName>
    </submittedName>
</protein>
<dbReference type="Gene3D" id="3.90.400.10">
    <property type="entry name" value="Oligo-1,6-glucosidase, Domain 2"/>
    <property type="match status" value="1"/>
</dbReference>
<gene>
    <name evidence="3" type="ORF">UFOPK1503_00805</name>
</gene>
<dbReference type="SUPFAM" id="SSF51445">
    <property type="entry name" value="(Trans)glycosidases"/>
    <property type="match status" value="1"/>
</dbReference>
<evidence type="ECO:0000256" key="1">
    <source>
        <dbReference type="SAM" id="MobiDB-lite"/>
    </source>
</evidence>
<evidence type="ECO:0000259" key="2">
    <source>
        <dbReference type="SMART" id="SM00642"/>
    </source>
</evidence>
<dbReference type="InterPro" id="IPR045857">
    <property type="entry name" value="O16G_dom_2"/>
</dbReference>
<feature type="domain" description="Glycosyl hydrolase family 13 catalytic" evidence="2">
    <location>
        <begin position="15"/>
        <end position="418"/>
    </location>
</feature>
<dbReference type="EMBL" id="CAEZST010000012">
    <property type="protein sequence ID" value="CAB4547919.1"/>
    <property type="molecule type" value="Genomic_DNA"/>
</dbReference>
<dbReference type="AlphaFoldDB" id="A0A6J6CBS9"/>
<organism evidence="3">
    <name type="scientific">freshwater metagenome</name>
    <dbReference type="NCBI Taxonomy" id="449393"/>
    <lineage>
        <taxon>unclassified sequences</taxon>
        <taxon>metagenomes</taxon>
        <taxon>ecological metagenomes</taxon>
    </lineage>
</organism>
<dbReference type="PANTHER" id="PTHR10357">
    <property type="entry name" value="ALPHA-AMYLASE FAMILY MEMBER"/>
    <property type="match status" value="1"/>
</dbReference>
<name>A0A6J6CBS9_9ZZZZ</name>
<dbReference type="InterPro" id="IPR017853">
    <property type="entry name" value="GH"/>
</dbReference>
<dbReference type="Pfam" id="PF00128">
    <property type="entry name" value="Alpha-amylase"/>
    <property type="match status" value="1"/>
</dbReference>
<proteinExistence type="predicted"/>
<dbReference type="CDD" id="cd11332">
    <property type="entry name" value="AmyAc_OligoGlu_TS"/>
    <property type="match status" value="1"/>
</dbReference>
<reference evidence="3" key="1">
    <citation type="submission" date="2020-05" db="EMBL/GenBank/DDBJ databases">
        <authorList>
            <person name="Chiriac C."/>
            <person name="Salcher M."/>
            <person name="Ghai R."/>
            <person name="Kavagutti S V."/>
        </authorList>
    </citation>
    <scope>NUCLEOTIDE SEQUENCE</scope>
</reference>
<sequence>MQKDANWWRHAVIYQIYPRSFADGNGDGMGDLPGVLSRLDSLKELGIDAIWFSPFFRSPQKDAGYDVSDYKDIDPLFGTLADFDEVLAKAHSLGIRIIIDLVPNHSSDQHPLFQAALKAGKGSPERDMYHFRDGKDANTPPNNWPSVFGGNAWTQIEDGQWYLHIFDSSQPDFNWDNPKVTEFFHDVLRFWFDRGVDGFRVDVAHSLIKAPGLPDIEEISTSMTGSDSDPQEEKPHPYWGQEGVHDVIRGFRRVANEYEDRAMCAEAWVLPLSKMAKWVRPDEYHQTFNFGYLSAPWKQAELRKVIDDSLREFGGVGAPSTWVLSNHDVIRHVTRMAYDEVPKQGDGIGPDYPQPDEARGQRVGRAATAFMLALPGSSYLYQGEELGLPEHTTLEAKYREDPTFFRTNGERVGRDGCRVPIPWEADAPAFGFNSTGKSWLPQPENYRRYARSEQEGVAGSTLELYRKLLKVRKQFNLGMGDLKWVEDLCDETTLAFDNSGVRVVANFGSPIALPAGELLVTTQHDLTIEGVLEHDQVAWIRL</sequence>
<dbReference type="PANTHER" id="PTHR10357:SF179">
    <property type="entry name" value="NEUTRAL AND BASIC AMINO ACID TRANSPORT PROTEIN RBAT"/>
    <property type="match status" value="1"/>
</dbReference>
<dbReference type="SMART" id="SM00642">
    <property type="entry name" value="Aamy"/>
    <property type="match status" value="1"/>
</dbReference>
<feature type="region of interest" description="Disordered" evidence="1">
    <location>
        <begin position="220"/>
        <end position="239"/>
    </location>
</feature>
<dbReference type="Gene3D" id="3.20.20.80">
    <property type="entry name" value="Glycosidases"/>
    <property type="match status" value="1"/>
</dbReference>
<dbReference type="GO" id="GO:0004556">
    <property type="term" value="F:alpha-amylase activity"/>
    <property type="evidence" value="ECO:0007669"/>
    <property type="project" value="TreeGrafter"/>
</dbReference>
<evidence type="ECO:0000313" key="3">
    <source>
        <dbReference type="EMBL" id="CAB4547919.1"/>
    </source>
</evidence>
<dbReference type="InterPro" id="IPR006047">
    <property type="entry name" value="GH13_cat_dom"/>
</dbReference>
<accession>A0A6J6CBS9</accession>
<dbReference type="GO" id="GO:0009313">
    <property type="term" value="P:oligosaccharide catabolic process"/>
    <property type="evidence" value="ECO:0007669"/>
    <property type="project" value="TreeGrafter"/>
</dbReference>